<proteinExistence type="predicted"/>
<evidence type="ECO:0000313" key="1">
    <source>
        <dbReference type="EMBL" id="WVZ58257.1"/>
    </source>
</evidence>
<dbReference type="Pfam" id="PF14223">
    <property type="entry name" value="Retrotran_gag_2"/>
    <property type="match status" value="1"/>
</dbReference>
<protein>
    <submittedName>
        <fullName evidence="1">Uncharacterized protein</fullName>
    </submittedName>
</protein>
<dbReference type="EMBL" id="CP144746">
    <property type="protein sequence ID" value="WVZ58257.1"/>
    <property type="molecule type" value="Genomic_DNA"/>
</dbReference>
<organism evidence="1 2">
    <name type="scientific">Paspalum notatum var. saurae</name>
    <dbReference type="NCBI Taxonomy" id="547442"/>
    <lineage>
        <taxon>Eukaryota</taxon>
        <taxon>Viridiplantae</taxon>
        <taxon>Streptophyta</taxon>
        <taxon>Embryophyta</taxon>
        <taxon>Tracheophyta</taxon>
        <taxon>Spermatophyta</taxon>
        <taxon>Magnoliopsida</taxon>
        <taxon>Liliopsida</taxon>
        <taxon>Poales</taxon>
        <taxon>Poaceae</taxon>
        <taxon>PACMAD clade</taxon>
        <taxon>Panicoideae</taxon>
        <taxon>Andropogonodae</taxon>
        <taxon>Paspaleae</taxon>
        <taxon>Paspalinae</taxon>
        <taxon>Paspalum</taxon>
    </lineage>
</organism>
<keyword evidence="2" id="KW-1185">Reference proteome</keyword>
<evidence type="ECO:0000313" key="2">
    <source>
        <dbReference type="Proteomes" id="UP001341281"/>
    </source>
</evidence>
<gene>
    <name evidence="1" type="ORF">U9M48_008543</name>
</gene>
<dbReference type="Proteomes" id="UP001341281">
    <property type="component" value="Chromosome 02"/>
</dbReference>
<reference evidence="1 2" key="1">
    <citation type="submission" date="2024-02" db="EMBL/GenBank/DDBJ databases">
        <title>High-quality chromosome-scale genome assembly of Pensacola bahiagrass (Paspalum notatum Flugge var. saurae).</title>
        <authorList>
            <person name="Vega J.M."/>
            <person name="Podio M."/>
            <person name="Orjuela J."/>
            <person name="Siena L.A."/>
            <person name="Pessino S.C."/>
            <person name="Combes M.C."/>
            <person name="Mariac C."/>
            <person name="Albertini E."/>
            <person name="Pupilli F."/>
            <person name="Ortiz J.P.A."/>
            <person name="Leblanc O."/>
        </authorList>
    </citation>
    <scope>NUCLEOTIDE SEQUENCE [LARGE SCALE GENOMIC DNA]</scope>
    <source>
        <strain evidence="1">R1</strain>
        <tissue evidence="1">Leaf</tissue>
    </source>
</reference>
<accession>A0AAQ3WDF8</accession>
<sequence>MHSNSARERQFDAIAKSTLLSSLCDDVFNGVFASPNAHELWKQIVENHEDLVDVANQKYHVLADELTSSKQLDNESALDMFSCLNTLVNEINNIDLKQVTNGEVNRKIICCLRKPDYDIINTVFAQGRLGQQDT</sequence>
<dbReference type="AlphaFoldDB" id="A0AAQ3WDF8"/>
<name>A0AAQ3WDF8_PASNO</name>